<dbReference type="InterPro" id="IPR001509">
    <property type="entry name" value="Epimerase_deHydtase"/>
</dbReference>
<name>A0ABT2GK79_9MICO</name>
<dbReference type="Proteomes" id="UP001165584">
    <property type="component" value="Unassembled WGS sequence"/>
</dbReference>
<proteinExistence type="predicted"/>
<evidence type="ECO:0000259" key="1">
    <source>
        <dbReference type="Pfam" id="PF01370"/>
    </source>
</evidence>
<dbReference type="Pfam" id="PF01370">
    <property type="entry name" value="Epimerase"/>
    <property type="match status" value="1"/>
</dbReference>
<reference evidence="2" key="1">
    <citation type="submission" date="2022-08" db="EMBL/GenBank/DDBJ databases">
        <authorList>
            <person name="Deng Y."/>
            <person name="Han X.-F."/>
            <person name="Zhang Y.-Q."/>
        </authorList>
    </citation>
    <scope>NUCLEOTIDE SEQUENCE</scope>
    <source>
        <strain evidence="2">CPCC 205763</strain>
    </source>
</reference>
<protein>
    <submittedName>
        <fullName evidence="2">NAD-dependent epimerase/dehydratase family protein</fullName>
    </submittedName>
</protein>
<dbReference type="InterPro" id="IPR036291">
    <property type="entry name" value="NAD(P)-bd_dom_sf"/>
</dbReference>
<dbReference type="InterPro" id="IPR050177">
    <property type="entry name" value="Lipid_A_modif_metabolic_enz"/>
</dbReference>
<keyword evidence="3" id="KW-1185">Reference proteome</keyword>
<dbReference type="SUPFAM" id="SSF51735">
    <property type="entry name" value="NAD(P)-binding Rossmann-fold domains"/>
    <property type="match status" value="1"/>
</dbReference>
<comment type="caution">
    <text evidence="2">The sequence shown here is derived from an EMBL/GenBank/DDBJ whole genome shotgun (WGS) entry which is preliminary data.</text>
</comment>
<dbReference type="EMBL" id="JANLCM010000001">
    <property type="protein sequence ID" value="MCS5716624.1"/>
    <property type="molecule type" value="Genomic_DNA"/>
</dbReference>
<accession>A0ABT2GK79</accession>
<feature type="domain" description="NAD-dependent epimerase/dehydratase" evidence="1">
    <location>
        <begin position="3"/>
        <end position="222"/>
    </location>
</feature>
<evidence type="ECO:0000313" key="3">
    <source>
        <dbReference type="Proteomes" id="UP001165584"/>
    </source>
</evidence>
<gene>
    <name evidence="2" type="ORF">N1027_00565</name>
</gene>
<dbReference type="PANTHER" id="PTHR43245">
    <property type="entry name" value="BIFUNCTIONAL POLYMYXIN RESISTANCE PROTEIN ARNA"/>
    <property type="match status" value="1"/>
</dbReference>
<sequence length="308" mass="32733">MRIVITGGAGFIGTNLSRVLSRSGDNEIIVFDDFSGSDRARLSGLPVTVIEGTVLDRVALDEVVAGADAVVHLAAIASVQESVQNPLHVHEVNVTGTLNVLEAARHGGGVHVVLASSSSVYGGDPRLPTRESMLPRTESPYAVTKLAAESYALTWQRVYGLPVLAFRFFNVFGPLQHAASSYPAVVPAFLEAAVAGRTLLVHGTGEQSRDFTFVDSVCETIADAVLRRVSFDSPVDLGFGVRTSLLELITMIEGALGQTVDVEFTPARVGDVLHSQAEGALLAQLFPELRPVSLAEGLATTIAWMRSR</sequence>
<dbReference type="RefSeq" id="WP_259503890.1">
    <property type="nucleotide sequence ID" value="NZ_JANLCM010000001.1"/>
</dbReference>
<dbReference type="Gene3D" id="3.40.50.720">
    <property type="entry name" value="NAD(P)-binding Rossmann-like Domain"/>
    <property type="match status" value="1"/>
</dbReference>
<dbReference type="Gene3D" id="3.90.25.10">
    <property type="entry name" value="UDP-galactose 4-epimerase, domain 1"/>
    <property type="match status" value="1"/>
</dbReference>
<evidence type="ECO:0000313" key="2">
    <source>
        <dbReference type="EMBL" id="MCS5716624.1"/>
    </source>
</evidence>
<organism evidence="2 3">
    <name type="scientific">Herbiconiux aconitum</name>
    <dbReference type="NCBI Taxonomy" id="2970913"/>
    <lineage>
        <taxon>Bacteria</taxon>
        <taxon>Bacillati</taxon>
        <taxon>Actinomycetota</taxon>
        <taxon>Actinomycetes</taxon>
        <taxon>Micrococcales</taxon>
        <taxon>Microbacteriaceae</taxon>
        <taxon>Herbiconiux</taxon>
    </lineage>
</organism>
<dbReference type="PANTHER" id="PTHR43245:SF53">
    <property type="entry name" value="EPIMERASE-RELATED"/>
    <property type="match status" value="1"/>
</dbReference>